<feature type="transmembrane region" description="Helical" evidence="1">
    <location>
        <begin position="221"/>
        <end position="243"/>
    </location>
</feature>
<dbReference type="Proteomes" id="UP001271769">
    <property type="component" value="Unassembled WGS sequence"/>
</dbReference>
<sequence length="246" mass="26718">MSANADAVSQLDLSAATPAQGTAQIQGYIDAVEPDRIFGWAWNTSDPSERLSVEIRQGEQLIVRLEANQPRPDLVANGVGDGRYAFVANIPAIAEIDRAAPVTVLAITADGTTSVELKRQSAAPTPAAVSAVVLGEIRARDQRLQGQLKQLVSVAKERGGLDQNLNDRVTQSLEKLDTALPELDHRLEAMEVFQLRFDTLLQAIDKRLSTLEAKSQPRKPLLLWVWAAVTTAVSLALIGQHILRSF</sequence>
<gene>
    <name evidence="2" type="ORF">SMD31_03265</name>
</gene>
<dbReference type="RefSeq" id="WP_320499291.1">
    <property type="nucleotide sequence ID" value="NZ_JAXCLX010000001.1"/>
</dbReference>
<evidence type="ECO:0000313" key="3">
    <source>
        <dbReference type="Proteomes" id="UP001271769"/>
    </source>
</evidence>
<keyword evidence="1" id="KW-1133">Transmembrane helix</keyword>
<evidence type="ECO:0000256" key="1">
    <source>
        <dbReference type="SAM" id="Phobius"/>
    </source>
</evidence>
<protein>
    <recommendedName>
        <fullName evidence="4">Membrane-anchored protein</fullName>
    </recommendedName>
</protein>
<accession>A0ABU5DVF9</accession>
<organism evidence="2 3">
    <name type="scientific">Dongia rigui</name>
    <dbReference type="NCBI Taxonomy" id="940149"/>
    <lineage>
        <taxon>Bacteria</taxon>
        <taxon>Pseudomonadati</taxon>
        <taxon>Pseudomonadota</taxon>
        <taxon>Alphaproteobacteria</taxon>
        <taxon>Rhodospirillales</taxon>
        <taxon>Dongiaceae</taxon>
        <taxon>Dongia</taxon>
    </lineage>
</organism>
<evidence type="ECO:0000313" key="2">
    <source>
        <dbReference type="EMBL" id="MDY0870920.1"/>
    </source>
</evidence>
<evidence type="ECO:0008006" key="4">
    <source>
        <dbReference type="Google" id="ProtNLM"/>
    </source>
</evidence>
<keyword evidence="1" id="KW-0472">Membrane</keyword>
<name>A0ABU5DVF9_9PROT</name>
<proteinExistence type="predicted"/>
<dbReference type="EMBL" id="JAXCLX010000001">
    <property type="protein sequence ID" value="MDY0870920.1"/>
    <property type="molecule type" value="Genomic_DNA"/>
</dbReference>
<keyword evidence="1" id="KW-0812">Transmembrane</keyword>
<reference evidence="2 3" key="1">
    <citation type="journal article" date="2013" name="Antonie Van Leeuwenhoek">
        <title>Dongia rigui sp. nov., isolated from freshwater of a large wetland in Korea.</title>
        <authorList>
            <person name="Baik K.S."/>
            <person name="Hwang Y.M."/>
            <person name="Choi J.S."/>
            <person name="Kwon J."/>
            <person name="Seong C.N."/>
        </authorList>
    </citation>
    <scope>NUCLEOTIDE SEQUENCE [LARGE SCALE GENOMIC DNA]</scope>
    <source>
        <strain evidence="2 3">04SU4-P</strain>
    </source>
</reference>
<comment type="caution">
    <text evidence="2">The sequence shown here is derived from an EMBL/GenBank/DDBJ whole genome shotgun (WGS) entry which is preliminary data.</text>
</comment>
<keyword evidence="3" id="KW-1185">Reference proteome</keyword>